<sequence>MAIKTLSVVLLLSISYYSNAVDSYIDTPTQKASELVKEYAITDDEADKKSALEGLRLLSEQNPKNVNVIRIYSSVLSSKGEYSQAATLLHVFNQQNNYPSLILNECMLKDRMGNYDSACYSHFISLKQ</sequence>
<gene>
    <name evidence="2" type="ORF">ERHA53_22970</name>
</gene>
<reference evidence="2 3" key="1">
    <citation type="submission" date="2021-01" db="EMBL/GenBank/DDBJ databases">
        <title>Complete genome sequence of Erwinia rhapontici MAFF 311153.</title>
        <authorList>
            <person name="Morohoshi T."/>
            <person name="Someya N."/>
        </authorList>
    </citation>
    <scope>NUCLEOTIDE SEQUENCE [LARGE SCALE GENOMIC DNA]</scope>
    <source>
        <strain evidence="2 3">MAFF 311153</strain>
    </source>
</reference>
<keyword evidence="3" id="KW-1185">Reference proteome</keyword>
<evidence type="ECO:0000256" key="1">
    <source>
        <dbReference type="SAM" id="SignalP"/>
    </source>
</evidence>
<keyword evidence="1" id="KW-0732">Signal</keyword>
<feature type="signal peptide" evidence="1">
    <location>
        <begin position="1"/>
        <end position="20"/>
    </location>
</feature>
<dbReference type="RefSeq" id="WP_212814314.1">
    <property type="nucleotide sequence ID" value="NZ_AP024329.1"/>
</dbReference>
<accession>A0ABN6DJM8</accession>
<organism evidence="2 3">
    <name type="scientific">Erwinia rhapontici</name>
    <name type="common">Pectobacterium rhapontici</name>
    <dbReference type="NCBI Taxonomy" id="55212"/>
    <lineage>
        <taxon>Bacteria</taxon>
        <taxon>Pseudomonadati</taxon>
        <taxon>Pseudomonadota</taxon>
        <taxon>Gammaproteobacteria</taxon>
        <taxon>Enterobacterales</taxon>
        <taxon>Erwiniaceae</taxon>
        <taxon>Erwinia</taxon>
    </lineage>
</organism>
<proteinExistence type="predicted"/>
<evidence type="ECO:0000313" key="3">
    <source>
        <dbReference type="Proteomes" id="UP000677515"/>
    </source>
</evidence>
<evidence type="ECO:0008006" key="4">
    <source>
        <dbReference type="Google" id="ProtNLM"/>
    </source>
</evidence>
<dbReference type="Proteomes" id="UP000677515">
    <property type="component" value="Chromosome"/>
</dbReference>
<feature type="chain" id="PRO_5047081162" description="Tetratricopeptide repeat protein" evidence="1">
    <location>
        <begin position="21"/>
        <end position="128"/>
    </location>
</feature>
<name>A0ABN6DJM8_ERWRD</name>
<evidence type="ECO:0000313" key="2">
    <source>
        <dbReference type="EMBL" id="BCQ34954.1"/>
    </source>
</evidence>
<protein>
    <recommendedName>
        <fullName evidence="4">Tetratricopeptide repeat protein</fullName>
    </recommendedName>
</protein>
<dbReference type="EMBL" id="AP024329">
    <property type="protein sequence ID" value="BCQ34954.1"/>
    <property type="molecule type" value="Genomic_DNA"/>
</dbReference>